<accession>A0ABD2PYV7</accession>
<name>A0ABD2PYV7_9PLAT</name>
<comment type="caution">
    <text evidence="1">The sequence shown here is derived from an EMBL/GenBank/DDBJ whole genome shotgun (WGS) entry which is preliminary data.</text>
</comment>
<dbReference type="Proteomes" id="UP001626550">
    <property type="component" value="Unassembled WGS sequence"/>
</dbReference>
<proteinExistence type="predicted"/>
<evidence type="ECO:0000313" key="2">
    <source>
        <dbReference type="Proteomes" id="UP001626550"/>
    </source>
</evidence>
<keyword evidence="2" id="KW-1185">Reference proteome</keyword>
<organism evidence="1 2">
    <name type="scientific">Cichlidogyrus casuarinus</name>
    <dbReference type="NCBI Taxonomy" id="1844966"/>
    <lineage>
        <taxon>Eukaryota</taxon>
        <taxon>Metazoa</taxon>
        <taxon>Spiralia</taxon>
        <taxon>Lophotrochozoa</taxon>
        <taxon>Platyhelminthes</taxon>
        <taxon>Monogenea</taxon>
        <taxon>Monopisthocotylea</taxon>
        <taxon>Dactylogyridea</taxon>
        <taxon>Ancyrocephalidae</taxon>
        <taxon>Cichlidogyrus</taxon>
    </lineage>
</organism>
<dbReference type="AlphaFoldDB" id="A0ABD2PYV7"/>
<dbReference type="EMBL" id="JBJKFK010001627">
    <property type="protein sequence ID" value="KAL3312614.1"/>
    <property type="molecule type" value="Genomic_DNA"/>
</dbReference>
<gene>
    <name evidence="1" type="ORF">Ciccas_008793</name>
</gene>
<reference evidence="1 2" key="1">
    <citation type="submission" date="2024-11" db="EMBL/GenBank/DDBJ databases">
        <title>Adaptive evolution of stress response genes in parasites aligns with host niche diversity.</title>
        <authorList>
            <person name="Hahn C."/>
            <person name="Resl P."/>
        </authorList>
    </citation>
    <scope>NUCLEOTIDE SEQUENCE [LARGE SCALE GENOMIC DNA]</scope>
    <source>
        <strain evidence="1">EGGRZ-B1_66</strain>
        <tissue evidence="1">Body</tissue>
    </source>
</reference>
<sequence length="75" mass="8251">MFLTPPTVKKNLNNAVTELHHNNFDQALPNKSAYATLGRYAEGTSEEGSSGMGSQDQNTAEMREIGRIEFMNSCV</sequence>
<protein>
    <submittedName>
        <fullName evidence="1">Uncharacterized protein</fullName>
    </submittedName>
</protein>
<evidence type="ECO:0000313" key="1">
    <source>
        <dbReference type="EMBL" id="KAL3312614.1"/>
    </source>
</evidence>